<reference evidence="11 12" key="1">
    <citation type="submission" date="2018-10" db="EMBL/GenBank/DDBJ databases">
        <title>Relationship between Morphology and Antimicrobial Activity in Streptomyces.</title>
        <authorList>
            <person name="Kang H.J."/>
            <person name="Kim S.B."/>
        </authorList>
    </citation>
    <scope>NUCLEOTIDE SEQUENCE [LARGE SCALE GENOMIC DNA]</scope>
    <source>
        <strain evidence="11 12">BH38</strain>
    </source>
</reference>
<sequence length="237" mass="24390">MRIEAVAVVIPACDEEALLPAALRAVRTAGAHPDLPPVRRLTVVVADSCGDRTARRAREAGAAVVTVSCRNPGRARAAGVAHALLELGAPAVPAWIATTDADSEVPPNWLAHQLARAAQGWEAVVGTVSLPPTSSLTPVHQVGYESSRPSQGAWDHPHVHGANLGVTADAYVSVGGFPPLGVGEDHALVRALRKAGHRVLATDACPVLTSARLKGRAGGGFADHLTQLAAPEEASTC</sequence>
<name>A0A387H7B0_9ACTN</name>
<organism evidence="11 12">
    <name type="scientific">Streptomyces hundungensis</name>
    <dbReference type="NCBI Taxonomy" id="1077946"/>
    <lineage>
        <taxon>Bacteria</taxon>
        <taxon>Bacillati</taxon>
        <taxon>Actinomycetota</taxon>
        <taxon>Actinomycetes</taxon>
        <taxon>Kitasatosporales</taxon>
        <taxon>Streptomycetaceae</taxon>
        <taxon>Streptomyces</taxon>
    </lineage>
</organism>
<dbReference type="GO" id="GO:0005886">
    <property type="term" value="C:plasma membrane"/>
    <property type="evidence" value="ECO:0007669"/>
    <property type="project" value="UniProtKB-SubCell"/>
</dbReference>
<evidence type="ECO:0000256" key="7">
    <source>
        <dbReference type="ARBA" id="ARBA00037904"/>
    </source>
</evidence>
<comment type="pathway">
    <text evidence="7">Carotenoid biosynthesis; staphyloxanthin biosynthesis; staphyloxanthin from farnesyl diphosphate: step 4/5.</text>
</comment>
<evidence type="ECO:0000256" key="9">
    <source>
        <dbReference type="ARBA" id="ARBA00040345"/>
    </source>
</evidence>
<evidence type="ECO:0000313" key="12">
    <source>
        <dbReference type="Proteomes" id="UP000271554"/>
    </source>
</evidence>
<evidence type="ECO:0000256" key="6">
    <source>
        <dbReference type="ARBA" id="ARBA00037281"/>
    </source>
</evidence>
<comment type="subcellular location">
    <subcellularLocation>
        <location evidence="1">Cell membrane</location>
    </subcellularLocation>
</comment>
<dbReference type="Gene3D" id="3.90.550.10">
    <property type="entry name" value="Spore Coat Polysaccharide Biosynthesis Protein SpsA, Chain A"/>
    <property type="match status" value="1"/>
</dbReference>
<accession>A0A387H7B0</accession>
<keyword evidence="4" id="KW-0808">Transferase</keyword>
<dbReference type="OrthoDB" id="9777873at2"/>
<keyword evidence="12" id="KW-1185">Reference proteome</keyword>
<feature type="domain" description="Glycosyltransferase 2-like" evidence="10">
    <location>
        <begin position="8"/>
        <end position="133"/>
    </location>
</feature>
<evidence type="ECO:0000313" key="11">
    <source>
        <dbReference type="EMBL" id="AYG78053.1"/>
    </source>
</evidence>
<keyword evidence="2" id="KW-1003">Cell membrane</keyword>
<evidence type="ECO:0000256" key="8">
    <source>
        <dbReference type="ARBA" id="ARBA00038120"/>
    </source>
</evidence>
<comment type="similarity">
    <text evidence="8">Belongs to the glycosyltransferase 2 family. CrtQ subfamily.</text>
</comment>
<evidence type="ECO:0000256" key="4">
    <source>
        <dbReference type="ARBA" id="ARBA00022679"/>
    </source>
</evidence>
<dbReference type="PANTHER" id="PTHR43646">
    <property type="entry name" value="GLYCOSYLTRANSFERASE"/>
    <property type="match status" value="1"/>
</dbReference>
<dbReference type="RefSeq" id="WP_120719416.1">
    <property type="nucleotide sequence ID" value="NZ_CP032698.1"/>
</dbReference>
<evidence type="ECO:0000259" key="10">
    <source>
        <dbReference type="Pfam" id="PF00535"/>
    </source>
</evidence>
<protein>
    <recommendedName>
        <fullName evidence="9">4,4'-diaponeurosporenoate glycosyltransferase</fullName>
    </recommendedName>
</protein>
<dbReference type="AlphaFoldDB" id="A0A387H7B0"/>
<keyword evidence="5" id="KW-0472">Membrane</keyword>
<dbReference type="InterPro" id="IPR029044">
    <property type="entry name" value="Nucleotide-diphossugar_trans"/>
</dbReference>
<comment type="function">
    <text evidence="6">Catalyzes the glycosylation of 4,4'-diaponeurosporenoate, i.e. the esterification of glucose at the C1'' position with the carboxyl group of 4,4'-diaponeurosporenic acid, to form glycosyl-4,4'-diaponeurosporenoate. This is a step in the biosynthesis of staphyloxanthin, an orange pigment present in most staphylococci strains.</text>
</comment>
<keyword evidence="3" id="KW-0328">Glycosyltransferase</keyword>
<evidence type="ECO:0000256" key="1">
    <source>
        <dbReference type="ARBA" id="ARBA00004236"/>
    </source>
</evidence>
<dbReference type="Proteomes" id="UP000271554">
    <property type="component" value="Chromosome"/>
</dbReference>
<gene>
    <name evidence="11" type="ORF">DWB77_00160</name>
</gene>
<evidence type="ECO:0000256" key="5">
    <source>
        <dbReference type="ARBA" id="ARBA00023136"/>
    </source>
</evidence>
<dbReference type="GO" id="GO:0016757">
    <property type="term" value="F:glycosyltransferase activity"/>
    <property type="evidence" value="ECO:0007669"/>
    <property type="project" value="UniProtKB-KW"/>
</dbReference>
<evidence type="ECO:0000256" key="2">
    <source>
        <dbReference type="ARBA" id="ARBA00022475"/>
    </source>
</evidence>
<dbReference type="SUPFAM" id="SSF53448">
    <property type="entry name" value="Nucleotide-diphospho-sugar transferases"/>
    <property type="match status" value="1"/>
</dbReference>
<dbReference type="EMBL" id="CP032698">
    <property type="protein sequence ID" value="AYG78053.1"/>
    <property type="molecule type" value="Genomic_DNA"/>
</dbReference>
<dbReference type="InterPro" id="IPR001173">
    <property type="entry name" value="Glyco_trans_2-like"/>
</dbReference>
<proteinExistence type="inferred from homology"/>
<dbReference type="PANTHER" id="PTHR43646:SF2">
    <property type="entry name" value="GLYCOSYLTRANSFERASE 2-LIKE DOMAIN-CONTAINING PROTEIN"/>
    <property type="match status" value="1"/>
</dbReference>
<evidence type="ECO:0000256" key="3">
    <source>
        <dbReference type="ARBA" id="ARBA00022676"/>
    </source>
</evidence>
<dbReference type="KEGG" id="shun:DWB77_00160"/>
<dbReference type="Pfam" id="PF00535">
    <property type="entry name" value="Glycos_transf_2"/>
    <property type="match status" value="1"/>
</dbReference>